<dbReference type="InterPro" id="IPR002921">
    <property type="entry name" value="Fungal_lipase-type"/>
</dbReference>
<dbReference type="Gene3D" id="3.30.1330.40">
    <property type="entry name" value="RutC-like"/>
    <property type="match status" value="1"/>
</dbReference>
<evidence type="ECO:0000256" key="2">
    <source>
        <dbReference type="ARBA" id="ARBA00004270"/>
    </source>
</evidence>
<comment type="function">
    <text evidence="18">Lipase which is essential for lysis of subvacuolar cytoplasm to vacuole targeted bodies and intravacuolar autophagic bodies. Involved in the lysis of intravacuolar multivesicular body (MVB) vesicles. The intravacuolar membrane disintegration by ATG15 is critical to life span extension.</text>
</comment>
<evidence type="ECO:0000256" key="20">
    <source>
        <dbReference type="SAM" id="SignalP"/>
    </source>
</evidence>
<evidence type="ECO:0000256" key="10">
    <source>
        <dbReference type="ARBA" id="ARBA00022801"/>
    </source>
</evidence>
<dbReference type="PANTHER" id="PTHR47175">
    <property type="entry name" value="LIPASE ATG15-RELATED"/>
    <property type="match status" value="1"/>
</dbReference>
<keyword evidence="14" id="KW-0072">Autophagy</keyword>
<dbReference type="InterPro" id="IPR029058">
    <property type="entry name" value="AB_hydrolase_fold"/>
</dbReference>
<evidence type="ECO:0000259" key="21">
    <source>
        <dbReference type="Pfam" id="PF01764"/>
    </source>
</evidence>
<name>A0A5N5QJ55_9AGAM</name>
<evidence type="ECO:0000256" key="18">
    <source>
        <dbReference type="ARBA" id="ARBA00024663"/>
    </source>
</evidence>
<evidence type="ECO:0000313" key="22">
    <source>
        <dbReference type="EMBL" id="KAB5591518.1"/>
    </source>
</evidence>
<feature type="chain" id="PRO_5024380316" description="triacylglycerol lipase" evidence="20">
    <location>
        <begin position="21"/>
        <end position="624"/>
    </location>
</feature>
<keyword evidence="11" id="KW-0442">Lipid degradation</keyword>
<feature type="signal peptide" evidence="20">
    <location>
        <begin position="1"/>
        <end position="20"/>
    </location>
</feature>
<evidence type="ECO:0000256" key="17">
    <source>
        <dbReference type="ARBA" id="ARBA00023180"/>
    </source>
</evidence>
<keyword evidence="17" id="KW-0325">Glycoprotein</keyword>
<dbReference type="NCBIfam" id="TIGR00004">
    <property type="entry name" value="Rid family detoxifying hydrolase"/>
    <property type="match status" value="1"/>
</dbReference>
<evidence type="ECO:0000256" key="12">
    <source>
        <dbReference type="ARBA" id="ARBA00022968"/>
    </source>
</evidence>
<keyword evidence="23" id="KW-1185">Reference proteome</keyword>
<comment type="catalytic activity">
    <reaction evidence="1">
        <text>a triacylglycerol + H2O = a diacylglycerol + a fatty acid + H(+)</text>
        <dbReference type="Rhea" id="RHEA:12044"/>
        <dbReference type="ChEBI" id="CHEBI:15377"/>
        <dbReference type="ChEBI" id="CHEBI:15378"/>
        <dbReference type="ChEBI" id="CHEBI:17855"/>
        <dbReference type="ChEBI" id="CHEBI:18035"/>
        <dbReference type="ChEBI" id="CHEBI:28868"/>
        <dbReference type="EC" id="3.1.1.3"/>
    </reaction>
</comment>
<evidence type="ECO:0000256" key="19">
    <source>
        <dbReference type="ARBA" id="ARBA00029828"/>
    </source>
</evidence>
<dbReference type="Pfam" id="PF01042">
    <property type="entry name" value="Ribonuc_L-PSP"/>
    <property type="match status" value="1"/>
</dbReference>
<dbReference type="Gene3D" id="3.40.50.1820">
    <property type="entry name" value="alpha/beta hydrolase"/>
    <property type="match status" value="1"/>
</dbReference>
<dbReference type="AlphaFoldDB" id="A0A5N5QJ55"/>
<keyword evidence="8" id="KW-0812">Transmembrane</keyword>
<evidence type="ECO:0000256" key="4">
    <source>
        <dbReference type="ARBA" id="ARBA00010552"/>
    </source>
</evidence>
<keyword evidence="10" id="KW-0378">Hydrolase</keyword>
<accession>A0A5N5QJ55</accession>
<evidence type="ECO:0000256" key="5">
    <source>
        <dbReference type="ARBA" id="ARBA00010701"/>
    </source>
</evidence>
<dbReference type="SUPFAM" id="SSF53474">
    <property type="entry name" value="alpha/beta-Hydrolases"/>
    <property type="match status" value="1"/>
</dbReference>
<keyword evidence="16" id="KW-0472">Membrane</keyword>
<dbReference type="GO" id="GO:0034727">
    <property type="term" value="P:piecemeal microautophagy of the nucleus"/>
    <property type="evidence" value="ECO:0007669"/>
    <property type="project" value="TreeGrafter"/>
</dbReference>
<dbReference type="InterPro" id="IPR006175">
    <property type="entry name" value="YjgF/YER057c/UK114"/>
</dbReference>
<dbReference type="EC" id="3.1.1.3" evidence="7"/>
<keyword evidence="15" id="KW-0443">Lipid metabolism</keyword>
<dbReference type="GO" id="GO:0046461">
    <property type="term" value="P:neutral lipid catabolic process"/>
    <property type="evidence" value="ECO:0007669"/>
    <property type="project" value="TreeGrafter"/>
</dbReference>
<evidence type="ECO:0000256" key="16">
    <source>
        <dbReference type="ARBA" id="ARBA00023136"/>
    </source>
</evidence>
<organism evidence="22 23">
    <name type="scientific">Ceratobasidium theobromae</name>
    <dbReference type="NCBI Taxonomy" id="1582974"/>
    <lineage>
        <taxon>Eukaryota</taxon>
        <taxon>Fungi</taxon>
        <taxon>Dikarya</taxon>
        <taxon>Basidiomycota</taxon>
        <taxon>Agaricomycotina</taxon>
        <taxon>Agaricomycetes</taxon>
        <taxon>Cantharellales</taxon>
        <taxon>Ceratobasidiaceae</taxon>
        <taxon>Ceratobasidium</taxon>
    </lineage>
</organism>
<dbReference type="InterPro" id="IPR006056">
    <property type="entry name" value="RidA"/>
</dbReference>
<dbReference type="GO" id="GO:0004806">
    <property type="term" value="F:triacylglycerol lipase activity"/>
    <property type="evidence" value="ECO:0007669"/>
    <property type="project" value="UniProtKB-EC"/>
</dbReference>
<dbReference type="InterPro" id="IPR035959">
    <property type="entry name" value="RutC-like_sf"/>
</dbReference>
<keyword evidence="9" id="KW-0967">Endosome</keyword>
<evidence type="ECO:0000256" key="8">
    <source>
        <dbReference type="ARBA" id="ARBA00022692"/>
    </source>
</evidence>
<evidence type="ECO:0000313" key="23">
    <source>
        <dbReference type="Proteomes" id="UP000383932"/>
    </source>
</evidence>
<gene>
    <name evidence="22" type="ORF">CTheo_5025</name>
</gene>
<keyword evidence="12" id="KW-0735">Signal-anchor</keyword>
<protein>
    <recommendedName>
        <fullName evidence="7">triacylglycerol lipase</fullName>
        <ecNumber evidence="7">3.1.1.3</ecNumber>
    </recommendedName>
    <alternativeName>
        <fullName evidence="19">Autophagy-related protein 15</fullName>
    </alternativeName>
</protein>
<dbReference type="CDD" id="cd00448">
    <property type="entry name" value="YjgF_YER057c_UK114_family"/>
    <property type="match status" value="1"/>
</dbReference>
<dbReference type="Proteomes" id="UP000383932">
    <property type="component" value="Unassembled WGS sequence"/>
</dbReference>
<dbReference type="CDD" id="cd00519">
    <property type="entry name" value="Lipase_3"/>
    <property type="match status" value="1"/>
</dbReference>
<evidence type="ECO:0000256" key="7">
    <source>
        <dbReference type="ARBA" id="ARBA00013279"/>
    </source>
</evidence>
<dbReference type="FunFam" id="3.30.1330.40:FF:000001">
    <property type="entry name" value="L-PSP family endoribonuclease"/>
    <property type="match status" value="1"/>
</dbReference>
<reference evidence="22 23" key="1">
    <citation type="journal article" date="2019" name="Fungal Biol. Biotechnol.">
        <title>Draft genome sequence of fastidious pathogen Ceratobasidium theobromae, which causes vascular-streak dieback in Theobroma cacao.</title>
        <authorList>
            <person name="Ali S.S."/>
            <person name="Asman A."/>
            <person name="Shao J."/>
            <person name="Firmansyah A.P."/>
            <person name="Susilo A.W."/>
            <person name="Rosmana A."/>
            <person name="McMahon P."/>
            <person name="Junaid M."/>
            <person name="Guest D."/>
            <person name="Kheng T.Y."/>
            <person name="Meinhardt L.W."/>
            <person name="Bailey B.A."/>
        </authorList>
    </citation>
    <scope>NUCLEOTIDE SEQUENCE [LARGE SCALE GENOMIC DNA]</scope>
    <source>
        <strain evidence="22 23">CT2</strain>
    </source>
</reference>
<evidence type="ECO:0000256" key="14">
    <source>
        <dbReference type="ARBA" id="ARBA00023006"/>
    </source>
</evidence>
<evidence type="ECO:0000256" key="6">
    <source>
        <dbReference type="ARBA" id="ARBA00011137"/>
    </source>
</evidence>
<comment type="caution">
    <text evidence="22">The sequence shown here is derived from an EMBL/GenBank/DDBJ whole genome shotgun (WGS) entry which is preliminary data.</text>
</comment>
<evidence type="ECO:0000256" key="1">
    <source>
        <dbReference type="ARBA" id="ARBA00001024"/>
    </source>
</evidence>
<dbReference type="InterPro" id="IPR050805">
    <property type="entry name" value="ATG15_Lipase"/>
</dbReference>
<dbReference type="SUPFAM" id="SSF55298">
    <property type="entry name" value="YjgF-like"/>
    <property type="match status" value="1"/>
</dbReference>
<dbReference type="GO" id="GO:0034496">
    <property type="term" value="P:multivesicular body membrane disassembly"/>
    <property type="evidence" value="ECO:0007669"/>
    <property type="project" value="TreeGrafter"/>
</dbReference>
<evidence type="ECO:0000256" key="15">
    <source>
        <dbReference type="ARBA" id="ARBA00023098"/>
    </source>
</evidence>
<comment type="similarity">
    <text evidence="5">Belongs to the AB hydrolase superfamily. Lipase family.</text>
</comment>
<keyword evidence="20" id="KW-0732">Signal</keyword>
<evidence type="ECO:0000256" key="9">
    <source>
        <dbReference type="ARBA" id="ARBA00022753"/>
    </source>
</evidence>
<sequence length="624" mass="68705">MPGRLFLALALLARFVVSNAIESSHTFTLRHVHETHAGSGRIRWANVSGDLIASSLLTETSNDGSATHTHVLHSRPINIVRPISQPAFHAHRHRSRKRRRGVPLTLQEEDFGQSLEWEKHEAEGPATEKRETLLALAKMTNNAYFSEGKSGWYELGANWTNDHNIGWDPDVTGFRGHVFLSSDNKTAVLSIKGTSAVVFGGSATVFKDKLNDNLLFSCCCARVDWTWNTVCDCFRGRNKCDQSCVEDSLTDESLFYHVGINLYNNLTSMYPDANIWITGHSLGGSLASLIGATFGAPVVAFEAVGEKMAAQRLHLPTPPSVTHITHVYNTADPIPMGVCTGRLSTCYAGGYALESKCHLGTTIVYDTVGALHWPVNIRAHFVTTIVDQLLNEDWSKKVNKAKKCWRPLPFPLPLPWRGSKGHKDEDEEVIEVPSPTPEINWHQLYKAKNNASTGIESRNMIMNGPSVSFSISDQDDVSSKPSISFIISIFTTSHHTVSMISVQKINTTKNKQHTHILSHATKIPGLIFLSGQTPHDATGTLAPGGIKEHTAQCIKNLGNVLDEAGSSWDKVVKVNVYLKNMDDFGAMNEVYQELLPNPKPARTCIQAAKLPADVDVEIEAIATY</sequence>
<dbReference type="GO" id="GO:0005775">
    <property type="term" value="C:vacuolar lumen"/>
    <property type="evidence" value="ECO:0007669"/>
    <property type="project" value="TreeGrafter"/>
</dbReference>
<dbReference type="OrthoDB" id="58570at2759"/>
<comment type="subunit">
    <text evidence="6">Binds to both phosphatidylinositol (PI) and phosphatidylinositol 3,5-bisphosphate (PIP2).</text>
</comment>
<comment type="subcellular location">
    <subcellularLocation>
        <location evidence="3">Endosome</location>
        <location evidence="3">Multivesicular body membrane</location>
        <topology evidence="3">Single-pass type II membrane protein</topology>
    </subcellularLocation>
    <subcellularLocation>
        <location evidence="2">Prevacuolar compartment membrane</location>
        <topology evidence="2">Single-pass type II membrane protein</topology>
    </subcellularLocation>
</comment>
<evidence type="ECO:0000256" key="13">
    <source>
        <dbReference type="ARBA" id="ARBA00022989"/>
    </source>
</evidence>
<dbReference type="GO" id="GO:0004620">
    <property type="term" value="F:phospholipase activity"/>
    <property type="evidence" value="ECO:0007669"/>
    <property type="project" value="TreeGrafter"/>
</dbReference>
<dbReference type="PANTHER" id="PTHR47175:SF2">
    <property type="entry name" value="LIPASE ATG15-RELATED"/>
    <property type="match status" value="1"/>
</dbReference>
<dbReference type="GO" id="GO:0006660">
    <property type="term" value="P:phosphatidylserine catabolic process"/>
    <property type="evidence" value="ECO:0007669"/>
    <property type="project" value="TreeGrafter"/>
</dbReference>
<dbReference type="GO" id="GO:0032585">
    <property type="term" value="C:multivesicular body membrane"/>
    <property type="evidence" value="ECO:0007669"/>
    <property type="project" value="UniProtKB-SubCell"/>
</dbReference>
<proteinExistence type="inferred from homology"/>
<feature type="domain" description="Fungal lipase-type" evidence="21">
    <location>
        <begin position="265"/>
        <end position="293"/>
    </location>
</feature>
<keyword evidence="13" id="KW-1133">Transmembrane helix</keyword>
<comment type="similarity">
    <text evidence="4">Belongs to the RutC family.</text>
</comment>
<evidence type="ECO:0000256" key="11">
    <source>
        <dbReference type="ARBA" id="ARBA00022963"/>
    </source>
</evidence>
<dbReference type="EMBL" id="SSOP01000101">
    <property type="protein sequence ID" value="KAB5591518.1"/>
    <property type="molecule type" value="Genomic_DNA"/>
</dbReference>
<dbReference type="Pfam" id="PF01764">
    <property type="entry name" value="Lipase_3"/>
    <property type="match status" value="1"/>
</dbReference>
<evidence type="ECO:0000256" key="3">
    <source>
        <dbReference type="ARBA" id="ARBA00004343"/>
    </source>
</evidence>